<name>A0ABW5LYQ0_9BACT</name>
<gene>
    <name evidence="1" type="ORF">ACFSUS_02305</name>
</gene>
<dbReference type="RefSeq" id="WP_381518481.1">
    <property type="nucleotide sequence ID" value="NZ_JBHULN010000001.1"/>
</dbReference>
<keyword evidence="2" id="KW-1185">Reference proteome</keyword>
<organism evidence="1 2">
    <name type="scientific">Spirosoma soli</name>
    <dbReference type="NCBI Taxonomy" id="1770529"/>
    <lineage>
        <taxon>Bacteria</taxon>
        <taxon>Pseudomonadati</taxon>
        <taxon>Bacteroidota</taxon>
        <taxon>Cytophagia</taxon>
        <taxon>Cytophagales</taxon>
        <taxon>Cytophagaceae</taxon>
        <taxon>Spirosoma</taxon>
    </lineage>
</organism>
<evidence type="ECO:0000313" key="2">
    <source>
        <dbReference type="Proteomes" id="UP001597469"/>
    </source>
</evidence>
<proteinExistence type="predicted"/>
<protein>
    <submittedName>
        <fullName evidence="1">Uncharacterized protein</fullName>
    </submittedName>
</protein>
<dbReference type="EMBL" id="JBHULN010000001">
    <property type="protein sequence ID" value="MFD2569447.1"/>
    <property type="molecule type" value="Genomic_DNA"/>
</dbReference>
<sequence length="88" mass="9864">MISLDLTHQMRIVKQLPFVAEVGTLDDERLIVITLVNKLARYLPVSRAVLSISATDFSLEAVKASYQRNVVDYLTSTLKLAEELQETA</sequence>
<evidence type="ECO:0000313" key="1">
    <source>
        <dbReference type="EMBL" id="MFD2569447.1"/>
    </source>
</evidence>
<accession>A0ABW5LYQ0</accession>
<reference evidence="2" key="1">
    <citation type="journal article" date="2019" name="Int. J. Syst. Evol. Microbiol.">
        <title>The Global Catalogue of Microorganisms (GCM) 10K type strain sequencing project: providing services to taxonomists for standard genome sequencing and annotation.</title>
        <authorList>
            <consortium name="The Broad Institute Genomics Platform"/>
            <consortium name="The Broad Institute Genome Sequencing Center for Infectious Disease"/>
            <person name="Wu L."/>
            <person name="Ma J."/>
        </authorList>
    </citation>
    <scope>NUCLEOTIDE SEQUENCE [LARGE SCALE GENOMIC DNA]</scope>
    <source>
        <strain evidence="2">KCTC 42805</strain>
    </source>
</reference>
<dbReference type="Proteomes" id="UP001597469">
    <property type="component" value="Unassembled WGS sequence"/>
</dbReference>
<comment type="caution">
    <text evidence="1">The sequence shown here is derived from an EMBL/GenBank/DDBJ whole genome shotgun (WGS) entry which is preliminary data.</text>
</comment>